<keyword evidence="3" id="KW-1185">Reference proteome</keyword>
<sequence>MADRPITKLYLLSHTHTDFGYTDHISSVRRHHRNILDRAITLCEESFDLPDGAQHRWTCELTSTTLDFLRHASAQQVDRFLALHRAGRIAVGALRYHWTPLVSRTLALHTLRDIDALRNEFGVKIRSAMQCDVNGLAWFWNDLLAARGIAFLSTHQNPHRGYFGPRQPSLWHWENRTGGRILVHQGEHYGWGGNFLRLGRPEEQDAGTLGAMLARHAASPDWPLDASVLTITNAANGDNAFPQTELSAAVHTWNARNDLQMEIVTLDQLGDILAQVPDLPVQSGEWMDSWCDGVASSPLETAAARSAERLLPVIERLGPPEDGSFEELIERLALYNEHTWGAHSAATAPDNIFATIQRTEKSSFAYGAFAASLHAVAGASRHLARARRAGHAVEGDPRFTAQSHPELSADAQGYMVANPSTQPMALDWPVPFDRGAGPQIAIPQAYGCDAFFPGFGADGWTDAQSRFRPDGQHRLQAQLAPGEVRFLRPSPVVTTGVETGPGWIETPLVRIEICPQTGGFSRWLDKENEAEMLAPAKPLLAPIFERMRPGVSRRDIFQAPYWERSERPMQWSPEPVFDYDTQPEVSFHDDAGSGALHWSISFPGGFFAKLRLAPQGGDGTFVLTALQRVEPTDLPYSVHWPLRFAQPVETTLIDTGDGLVDALADHVPSSCLRWQCLQSGLGFRFGDGSGVALAPLDTPLYQPGGPHWRNPHTAPETADGGTIWSINTHWDTNFPVRVTDQAPARFVLRSLRVADAKTIGAALEQMSACPVIVRVPEAEEMPAGTLPSGA</sequence>
<dbReference type="InterPro" id="IPR000602">
    <property type="entry name" value="Glyco_hydro_38_N"/>
</dbReference>
<accession>A0A3L9Y4H2</accession>
<dbReference type="GO" id="GO:0006013">
    <property type="term" value="P:mannose metabolic process"/>
    <property type="evidence" value="ECO:0007669"/>
    <property type="project" value="InterPro"/>
</dbReference>
<name>A0A3L9Y4H2_9RHOB</name>
<dbReference type="AlphaFoldDB" id="A0A3L9Y4H2"/>
<proteinExistence type="predicted"/>
<gene>
    <name evidence="2" type="ORF">D9R08_01645</name>
</gene>
<dbReference type="Gene3D" id="3.20.110.10">
    <property type="entry name" value="Glycoside hydrolase 38, N terminal domain"/>
    <property type="match status" value="1"/>
</dbReference>
<evidence type="ECO:0000313" key="2">
    <source>
        <dbReference type="EMBL" id="RMA43659.1"/>
    </source>
</evidence>
<dbReference type="CDD" id="cd10791">
    <property type="entry name" value="GH38N_AMII_like_1"/>
    <property type="match status" value="1"/>
</dbReference>
<dbReference type="SUPFAM" id="SSF88713">
    <property type="entry name" value="Glycoside hydrolase/deacetylase"/>
    <property type="match status" value="1"/>
</dbReference>
<dbReference type="RefSeq" id="WP_121896249.1">
    <property type="nucleotide sequence ID" value="NZ_RCNT01000001.1"/>
</dbReference>
<protein>
    <recommendedName>
        <fullName evidence="1">Glycoside hydrolase family 38 N-terminal domain-containing protein</fullName>
    </recommendedName>
</protein>
<dbReference type="InterPro" id="IPR027291">
    <property type="entry name" value="Glyco_hydro_38_N_sf"/>
</dbReference>
<evidence type="ECO:0000313" key="3">
    <source>
        <dbReference type="Proteomes" id="UP000281343"/>
    </source>
</evidence>
<comment type="caution">
    <text evidence="2">The sequence shown here is derived from an EMBL/GenBank/DDBJ whole genome shotgun (WGS) entry which is preliminary data.</text>
</comment>
<dbReference type="InterPro" id="IPR011330">
    <property type="entry name" value="Glyco_hydro/deAcase_b/a-brl"/>
</dbReference>
<dbReference type="OrthoDB" id="237949at2"/>
<feature type="domain" description="Glycoside hydrolase family 38 N-terminal" evidence="1">
    <location>
        <begin position="9"/>
        <end position="231"/>
    </location>
</feature>
<dbReference type="EMBL" id="RCNT01000001">
    <property type="protein sequence ID" value="RMA43659.1"/>
    <property type="molecule type" value="Genomic_DNA"/>
</dbReference>
<organism evidence="2 3">
    <name type="scientific">Rhodophyticola porphyridii</name>
    <dbReference type="NCBI Taxonomy" id="1852017"/>
    <lineage>
        <taxon>Bacteria</taxon>
        <taxon>Pseudomonadati</taxon>
        <taxon>Pseudomonadota</taxon>
        <taxon>Alphaproteobacteria</taxon>
        <taxon>Rhodobacterales</taxon>
        <taxon>Roseobacteraceae</taxon>
        <taxon>Rhodophyticola</taxon>
    </lineage>
</organism>
<evidence type="ECO:0000259" key="1">
    <source>
        <dbReference type="Pfam" id="PF01074"/>
    </source>
</evidence>
<dbReference type="Pfam" id="PF01074">
    <property type="entry name" value="Glyco_hydro_38N"/>
    <property type="match status" value="1"/>
</dbReference>
<reference evidence="2 3" key="1">
    <citation type="submission" date="2018-10" db="EMBL/GenBank/DDBJ databases">
        <authorList>
            <person name="Jung H.S."/>
            <person name="Jeon C.O."/>
        </authorList>
    </citation>
    <scope>NUCLEOTIDE SEQUENCE [LARGE SCALE GENOMIC DNA]</scope>
    <source>
        <strain evidence="2 3">MA-7-27</strain>
    </source>
</reference>
<dbReference type="Proteomes" id="UP000281343">
    <property type="component" value="Unassembled WGS sequence"/>
</dbReference>
<dbReference type="GO" id="GO:0004559">
    <property type="term" value="F:alpha-mannosidase activity"/>
    <property type="evidence" value="ECO:0007669"/>
    <property type="project" value="InterPro"/>
</dbReference>